<keyword evidence="3" id="KW-1185">Reference proteome</keyword>
<dbReference type="HAMAP" id="MF_01270">
    <property type="entry name" value="AnhMurNAc_kinase"/>
    <property type="match status" value="1"/>
</dbReference>
<protein>
    <recommendedName>
        <fullName evidence="1">Anhydro-N-acetylmuramic acid kinase</fullName>
        <ecNumber evidence="1">2.7.1.170</ecNumber>
    </recommendedName>
    <alternativeName>
        <fullName evidence="1">AnhMurNAc kinase</fullName>
    </alternativeName>
</protein>
<dbReference type="AlphaFoldDB" id="A0A6N8J2M6"/>
<comment type="caution">
    <text evidence="2">The sequence shown here is derived from an EMBL/GenBank/DDBJ whole genome shotgun (WGS) entry which is preliminary data.</text>
</comment>
<dbReference type="Proteomes" id="UP000468388">
    <property type="component" value="Unassembled WGS sequence"/>
</dbReference>
<keyword evidence="1" id="KW-0119">Carbohydrate metabolism</keyword>
<dbReference type="Pfam" id="PF03702">
    <property type="entry name" value="AnmK"/>
    <property type="match status" value="1"/>
</dbReference>
<dbReference type="GO" id="GO:0005524">
    <property type="term" value="F:ATP binding"/>
    <property type="evidence" value="ECO:0007669"/>
    <property type="project" value="UniProtKB-UniRule"/>
</dbReference>
<dbReference type="CDD" id="cd24050">
    <property type="entry name" value="ASKHA_NBD_ANMK"/>
    <property type="match status" value="1"/>
</dbReference>
<gene>
    <name evidence="1" type="primary">anmK</name>
    <name evidence="2" type="ORF">GO495_02610</name>
</gene>
<reference evidence="2 3" key="1">
    <citation type="submission" date="2019-12" db="EMBL/GenBank/DDBJ databases">
        <title>The draft genomic sequence of strain Chitinophaga oryziterrae JCM 16595.</title>
        <authorList>
            <person name="Zhang X."/>
        </authorList>
    </citation>
    <scope>NUCLEOTIDE SEQUENCE [LARGE SCALE GENOMIC DNA]</scope>
    <source>
        <strain evidence="2 3">JCM 16595</strain>
    </source>
</reference>
<comment type="pathway">
    <text evidence="1">Amino-sugar metabolism; 1,6-anhydro-N-acetylmuramate degradation.</text>
</comment>
<dbReference type="Gene3D" id="3.30.420.40">
    <property type="match status" value="2"/>
</dbReference>
<evidence type="ECO:0000256" key="1">
    <source>
        <dbReference type="HAMAP-Rule" id="MF_01270"/>
    </source>
</evidence>
<dbReference type="InterPro" id="IPR005338">
    <property type="entry name" value="Anhydro_N_Ac-Mur_kinase"/>
</dbReference>
<dbReference type="UniPathway" id="UPA00343"/>
<keyword evidence="1 2" id="KW-0808">Transferase</keyword>
<dbReference type="GO" id="GO:0016773">
    <property type="term" value="F:phosphotransferase activity, alcohol group as acceptor"/>
    <property type="evidence" value="ECO:0007669"/>
    <property type="project" value="UniProtKB-UniRule"/>
</dbReference>
<dbReference type="GO" id="GO:0006040">
    <property type="term" value="P:amino sugar metabolic process"/>
    <property type="evidence" value="ECO:0007669"/>
    <property type="project" value="InterPro"/>
</dbReference>
<comment type="function">
    <text evidence="1">Catalyzes the specific phosphorylation of 1,6-anhydro-N-acetylmuramic acid (anhMurNAc) with the simultaneous cleavage of the 1,6-anhydro ring, generating MurNAc-6-P. Is required for the utilization of anhMurNAc either imported from the medium or derived from its own cell wall murein, and thus plays a role in cell wall recycling.</text>
</comment>
<organism evidence="2 3">
    <name type="scientific">Chitinophaga oryziterrae</name>
    <dbReference type="NCBI Taxonomy" id="1031224"/>
    <lineage>
        <taxon>Bacteria</taxon>
        <taxon>Pseudomonadati</taxon>
        <taxon>Bacteroidota</taxon>
        <taxon>Chitinophagia</taxon>
        <taxon>Chitinophagales</taxon>
        <taxon>Chitinophagaceae</taxon>
        <taxon>Chitinophaga</taxon>
    </lineage>
</organism>
<name>A0A6N8J2M6_9BACT</name>
<dbReference type="SUPFAM" id="SSF53067">
    <property type="entry name" value="Actin-like ATPase domain"/>
    <property type="match status" value="1"/>
</dbReference>
<comment type="pathway">
    <text evidence="1">Cell wall biogenesis; peptidoglycan recycling.</text>
</comment>
<dbReference type="PANTHER" id="PTHR30605:SF0">
    <property type="entry name" value="ANHYDRO-N-ACETYLMURAMIC ACID KINASE"/>
    <property type="match status" value="1"/>
</dbReference>
<proteinExistence type="inferred from homology"/>
<dbReference type="RefSeq" id="WP_157298141.1">
    <property type="nucleotide sequence ID" value="NZ_BAAAZB010000005.1"/>
</dbReference>
<dbReference type="GO" id="GO:0097175">
    <property type="term" value="P:1,6-anhydro-N-acetyl-beta-muramic acid catabolic process"/>
    <property type="evidence" value="ECO:0007669"/>
    <property type="project" value="UniProtKB-UniRule"/>
</dbReference>
<keyword evidence="1 2" id="KW-0418">Kinase</keyword>
<keyword evidence="1" id="KW-0067">ATP-binding</keyword>
<comment type="catalytic activity">
    <reaction evidence="1">
        <text>1,6-anhydro-N-acetyl-beta-muramate + ATP + H2O = N-acetyl-D-muramate 6-phosphate + ADP + H(+)</text>
        <dbReference type="Rhea" id="RHEA:24952"/>
        <dbReference type="ChEBI" id="CHEBI:15377"/>
        <dbReference type="ChEBI" id="CHEBI:15378"/>
        <dbReference type="ChEBI" id="CHEBI:30616"/>
        <dbReference type="ChEBI" id="CHEBI:58690"/>
        <dbReference type="ChEBI" id="CHEBI:58722"/>
        <dbReference type="ChEBI" id="CHEBI:456216"/>
        <dbReference type="EC" id="2.7.1.170"/>
    </reaction>
</comment>
<dbReference type="NCBIfam" id="NF007149">
    <property type="entry name" value="PRK09585.3-4"/>
    <property type="match status" value="1"/>
</dbReference>
<dbReference type="GO" id="GO:0009254">
    <property type="term" value="P:peptidoglycan turnover"/>
    <property type="evidence" value="ECO:0007669"/>
    <property type="project" value="UniProtKB-UniRule"/>
</dbReference>
<evidence type="ECO:0000313" key="3">
    <source>
        <dbReference type="Proteomes" id="UP000468388"/>
    </source>
</evidence>
<comment type="similarity">
    <text evidence="1">Belongs to the anhydro-N-acetylmuramic acid kinase family.</text>
</comment>
<dbReference type="EC" id="2.7.1.170" evidence="1"/>
<keyword evidence="1" id="KW-0547">Nucleotide-binding</keyword>
<accession>A0A6N8J2M6</accession>
<dbReference type="GO" id="GO:0016301">
    <property type="term" value="F:kinase activity"/>
    <property type="evidence" value="ECO:0007669"/>
    <property type="project" value="UniProtKB-KW"/>
</dbReference>
<dbReference type="EMBL" id="WRXO01000001">
    <property type="protein sequence ID" value="MVT39467.1"/>
    <property type="molecule type" value="Genomic_DNA"/>
</dbReference>
<sequence length="397" mass="43314">MNKNLRKLFDISNKPVRRIIGLMSGTSLDGLDVALCAVSGSGMETKVTLEHFDTVSYPVTVKDEIRKVFAKEMVSFEQLCLLNPWLANLHAAYILECLHKWGIKPQEVDLIASHGQTVYHSPKILHQREGFPNATLQIVDGDHIAVDAGIITLSDFRQKHIAAGGEGAPLALYGDYCLFSKHGEDRIMLNMGGISNFTFLPATLDASAVYVTDTGPGNTLLDAFARVYFNEEYDKDALFAKQGKVSEALLAALKDHPFFKEPFPRTTGPELFNKTYVEKAQERSNTKGISSYDVMATLTHFSADTITDALLSVLDKDKDYAVYVSGGGAHNPLLISLIKQRMPRLQIRSTGEIGIAGDAKEAVLFAILANEAIAGEGIDFGKPGMPAITMGKISFPA</sequence>
<dbReference type="PANTHER" id="PTHR30605">
    <property type="entry name" value="ANHYDRO-N-ACETYLMURAMIC ACID KINASE"/>
    <property type="match status" value="1"/>
</dbReference>
<feature type="binding site" evidence="1">
    <location>
        <begin position="25"/>
        <end position="32"/>
    </location>
    <ligand>
        <name>ATP</name>
        <dbReference type="ChEBI" id="CHEBI:30616"/>
    </ligand>
</feature>
<dbReference type="OrthoDB" id="9763949at2"/>
<evidence type="ECO:0000313" key="2">
    <source>
        <dbReference type="EMBL" id="MVT39467.1"/>
    </source>
</evidence>
<dbReference type="UniPathway" id="UPA00544"/>
<dbReference type="InterPro" id="IPR043129">
    <property type="entry name" value="ATPase_NBD"/>
</dbReference>